<keyword evidence="4" id="KW-1185">Reference proteome</keyword>
<keyword evidence="1" id="KW-1133">Transmembrane helix</keyword>
<dbReference type="RefSeq" id="WP_006342596.1">
    <property type="nucleotide sequence ID" value="NC_015702.1"/>
</dbReference>
<dbReference type="STRING" id="765952.PUV_07970"/>
<organism evidence="3 4">
    <name type="scientific">Parachlamydia acanthamoebae (strain UV7)</name>
    <dbReference type="NCBI Taxonomy" id="765952"/>
    <lineage>
        <taxon>Bacteria</taxon>
        <taxon>Pseudomonadati</taxon>
        <taxon>Chlamydiota</taxon>
        <taxon>Chlamydiia</taxon>
        <taxon>Parachlamydiales</taxon>
        <taxon>Parachlamydiaceae</taxon>
        <taxon>Parachlamydia</taxon>
    </lineage>
</organism>
<feature type="transmembrane region" description="Helical" evidence="1">
    <location>
        <begin position="344"/>
        <end position="368"/>
    </location>
</feature>
<evidence type="ECO:0000259" key="2">
    <source>
        <dbReference type="PROSITE" id="PS50234"/>
    </source>
</evidence>
<accession>F8KY08</accession>
<dbReference type="HOGENOM" id="CLU_764724_0_0_0"/>
<dbReference type="Pfam" id="PF00092">
    <property type="entry name" value="VWA"/>
    <property type="match status" value="1"/>
</dbReference>
<name>F8KY08_PARAV</name>
<dbReference type="AlphaFoldDB" id="F8KY08"/>
<dbReference type="OrthoDB" id="6206554at2"/>
<dbReference type="KEGG" id="puv:PUV_07970"/>
<feature type="transmembrane region" description="Helical" evidence="1">
    <location>
        <begin position="62"/>
        <end position="84"/>
    </location>
</feature>
<gene>
    <name evidence="3" type="ordered locus">PUV_07970</name>
</gene>
<dbReference type="EMBL" id="FR872580">
    <property type="protein sequence ID" value="CCB85747.1"/>
    <property type="molecule type" value="Genomic_DNA"/>
</dbReference>
<sequence length="373" mass="42177">MEGISFEISYLSSFFALLGWAIFLGLWKAGKLPQQPLFLFSNLTDLKPLTLSWRAKYAAVPFWLKIGSLAFLTIAWMDPHFYLLKPDRGERARDHTPHEGIAIYLVLDQSGSMAQKIPLSSDEKGRISVPKIDFIVEITKDFVKGDPTKGLKGLHNDLVGLIGFARTAQVLSPLTLDHQAIIDQLNKFSIVKHQDEDGTSIGYAIFKTANLIASTKHFAEELKEASPYTIKNSIMLIVTDGFQDPNPLDREDQYRSIELEDAAKYAKEQGVRVYIINVEPRIASEEFGSERRVMQKVTEITGGKFYLLDHIEELKNIYADIDKLEKSILPVLSKRDQPMRYQRISLYPYLIVIGLGCLLLSVLLKAFLLRTAP</sequence>
<evidence type="ECO:0000313" key="4">
    <source>
        <dbReference type="Proteomes" id="UP000000495"/>
    </source>
</evidence>
<dbReference type="eggNOG" id="COG2304">
    <property type="taxonomic scope" value="Bacteria"/>
</dbReference>
<feature type="domain" description="VWFA" evidence="2">
    <location>
        <begin position="102"/>
        <end position="321"/>
    </location>
</feature>
<dbReference type="Gene3D" id="3.40.50.410">
    <property type="entry name" value="von Willebrand factor, type A domain"/>
    <property type="match status" value="1"/>
</dbReference>
<reference evidence="3 4" key="2">
    <citation type="journal article" date="2011" name="Mol. Biol. Evol.">
        <title>Unity in variety--the pan-genome of the Chlamydiae.</title>
        <authorList>
            <person name="Collingro A."/>
            <person name="Tischler P."/>
            <person name="Weinmaier T."/>
            <person name="Penz T."/>
            <person name="Heinz E."/>
            <person name="Brunham R.C."/>
            <person name="Read T.D."/>
            <person name="Bavoil P.M."/>
            <person name="Sachse K."/>
            <person name="Kahane S."/>
            <person name="Friedman M.G."/>
            <person name="Rattei T."/>
            <person name="Myers G.S."/>
            <person name="Horn M."/>
        </authorList>
    </citation>
    <scope>NUCLEOTIDE SEQUENCE [LARGE SCALE GENOMIC DNA]</scope>
    <source>
        <strain evidence="4">UV7</strain>
    </source>
</reference>
<feature type="transmembrane region" description="Helical" evidence="1">
    <location>
        <begin position="7"/>
        <end position="27"/>
    </location>
</feature>
<evidence type="ECO:0000256" key="1">
    <source>
        <dbReference type="SAM" id="Phobius"/>
    </source>
</evidence>
<dbReference type="Proteomes" id="UP000000495">
    <property type="component" value="Chromosome"/>
</dbReference>
<dbReference type="PROSITE" id="PS50234">
    <property type="entry name" value="VWFA"/>
    <property type="match status" value="1"/>
</dbReference>
<evidence type="ECO:0000313" key="3">
    <source>
        <dbReference type="EMBL" id="CCB85747.1"/>
    </source>
</evidence>
<dbReference type="SUPFAM" id="SSF53300">
    <property type="entry name" value="vWA-like"/>
    <property type="match status" value="1"/>
</dbReference>
<dbReference type="SMART" id="SM00327">
    <property type="entry name" value="VWA"/>
    <property type="match status" value="1"/>
</dbReference>
<dbReference type="InterPro" id="IPR036465">
    <property type="entry name" value="vWFA_dom_sf"/>
</dbReference>
<keyword evidence="1" id="KW-0472">Membrane</keyword>
<dbReference type="InterPro" id="IPR002035">
    <property type="entry name" value="VWF_A"/>
</dbReference>
<protein>
    <recommendedName>
        <fullName evidence="2">VWFA domain-containing protein</fullName>
    </recommendedName>
</protein>
<proteinExistence type="predicted"/>
<reference key="1">
    <citation type="journal article" date="2011" name="Mol. Biol. Evol.">
        <title>Unity in variety -- the pan-genome of the Chlamydiae.</title>
        <authorList>
            <person name="Collingro A."/>
            <person name="Tischler P."/>
            <person name="Weinmaier T."/>
            <person name="Penz T."/>
            <person name="Heinz E."/>
            <person name="Brunham R.C."/>
            <person name="Read T.D."/>
            <person name="Bavoil P.M."/>
            <person name="Sachse K."/>
            <person name="Kahane S."/>
            <person name="Friedman M.G."/>
            <person name="Rattei T."/>
            <person name="Myers G.S.A."/>
            <person name="Horn M."/>
        </authorList>
    </citation>
    <scope>NUCLEOTIDE SEQUENCE</scope>
    <source>
        <strain>UV7</strain>
    </source>
</reference>
<keyword evidence="1" id="KW-0812">Transmembrane</keyword>